<feature type="transmembrane region" description="Helical" evidence="20">
    <location>
        <begin position="375"/>
        <end position="398"/>
    </location>
</feature>
<feature type="domain" description="Cytochrome oxidase subunit I profile" evidence="21">
    <location>
        <begin position="34"/>
        <end position="554"/>
    </location>
</feature>
<dbReference type="GO" id="GO:0004129">
    <property type="term" value="F:cytochrome-c oxidase activity"/>
    <property type="evidence" value="ECO:0007669"/>
    <property type="project" value="UniProtKB-UniRule"/>
</dbReference>
<feature type="transmembrane region" description="Helical" evidence="20">
    <location>
        <begin position="96"/>
        <end position="117"/>
    </location>
</feature>
<dbReference type="GO" id="GO:0006119">
    <property type="term" value="P:oxidative phosphorylation"/>
    <property type="evidence" value="ECO:0007669"/>
    <property type="project" value="UniProtKB-UniPathway"/>
</dbReference>
<dbReference type="GO" id="GO:0020037">
    <property type="term" value="F:heme binding"/>
    <property type="evidence" value="ECO:0007669"/>
    <property type="project" value="UniProtKB-UniRule"/>
</dbReference>
<dbReference type="InterPro" id="IPR023615">
    <property type="entry name" value="Cyt_c_Oxase_su1_BS"/>
</dbReference>
<dbReference type="Gene3D" id="1.20.210.10">
    <property type="entry name" value="Cytochrome c oxidase-like, subunit I domain"/>
    <property type="match status" value="1"/>
</dbReference>
<dbReference type="EMBL" id="LARY01000002">
    <property type="protein sequence ID" value="RDX01313.1"/>
    <property type="molecule type" value="Genomic_DNA"/>
</dbReference>
<dbReference type="GO" id="GO:0005507">
    <property type="term" value="F:copper ion binding"/>
    <property type="evidence" value="ECO:0007669"/>
    <property type="project" value="UniProtKB-UniRule"/>
</dbReference>
<feature type="transmembrane region" description="Helical" evidence="20">
    <location>
        <begin position="335"/>
        <end position="354"/>
    </location>
</feature>
<dbReference type="PRINTS" id="PR01165">
    <property type="entry name" value="CYCOXIDASEI"/>
</dbReference>
<dbReference type="GO" id="GO:0022904">
    <property type="term" value="P:respiratory electron transport chain"/>
    <property type="evidence" value="ECO:0007669"/>
    <property type="project" value="TreeGrafter"/>
</dbReference>
<evidence type="ECO:0000256" key="3">
    <source>
        <dbReference type="ARBA" id="ARBA00004673"/>
    </source>
</evidence>
<name>A0A3D8TRG1_9LIST</name>
<evidence type="ECO:0000256" key="15">
    <source>
        <dbReference type="ARBA" id="ARBA00023004"/>
    </source>
</evidence>
<evidence type="ECO:0000256" key="5">
    <source>
        <dbReference type="ARBA" id="ARBA00022448"/>
    </source>
</evidence>
<evidence type="ECO:0000256" key="4">
    <source>
        <dbReference type="ARBA" id="ARBA00009578"/>
    </source>
</evidence>
<comment type="pathway">
    <text evidence="3 20">Energy metabolism; oxidative phosphorylation.</text>
</comment>
<feature type="transmembrane region" description="Helical" evidence="20">
    <location>
        <begin position="223"/>
        <end position="248"/>
    </location>
</feature>
<dbReference type="AlphaFoldDB" id="A0A3D8TRG1"/>
<evidence type="ECO:0000256" key="1">
    <source>
        <dbReference type="ARBA" id="ARBA00000725"/>
    </source>
</evidence>
<comment type="catalytic activity">
    <reaction evidence="1 20">
        <text>2 a quinol + O2 = 2 a quinone + 2 H2O</text>
        <dbReference type="Rhea" id="RHEA:55376"/>
        <dbReference type="ChEBI" id="CHEBI:15377"/>
        <dbReference type="ChEBI" id="CHEBI:15379"/>
        <dbReference type="ChEBI" id="CHEBI:24646"/>
        <dbReference type="ChEBI" id="CHEBI:132124"/>
    </reaction>
</comment>
<comment type="caution">
    <text evidence="22">The sequence shown here is derived from an EMBL/GenBank/DDBJ whole genome shotgun (WGS) entry which is preliminary data.</text>
</comment>
<dbReference type="PROSITE" id="PS50855">
    <property type="entry name" value="COX1"/>
    <property type="match status" value="1"/>
</dbReference>
<dbReference type="PANTHER" id="PTHR10422:SF35">
    <property type="entry name" value="CYTOCHROME BO(3) UBIQUINOL OXIDASE SUBUNIT 1"/>
    <property type="match status" value="1"/>
</dbReference>
<dbReference type="GO" id="GO:0016682">
    <property type="term" value="F:oxidoreductase activity, acting on diphenols and related substances as donors, oxygen as acceptor"/>
    <property type="evidence" value="ECO:0007669"/>
    <property type="project" value="UniProtKB-UniRule"/>
</dbReference>
<dbReference type="CDD" id="cd01662">
    <property type="entry name" value="Ubiquinol_Oxidase_I"/>
    <property type="match status" value="1"/>
</dbReference>
<evidence type="ECO:0000256" key="8">
    <source>
        <dbReference type="ARBA" id="ARBA00022660"/>
    </source>
</evidence>
<keyword evidence="14 20" id="KW-0560">Oxidoreductase</keyword>
<evidence type="ECO:0000256" key="2">
    <source>
        <dbReference type="ARBA" id="ARBA00004651"/>
    </source>
</evidence>
<proteinExistence type="inferred from homology"/>
<dbReference type="FunFam" id="1.20.210.10:FF:000002">
    <property type="entry name" value="Cytochrome o ubiquinol oxidase, subunit I"/>
    <property type="match status" value="1"/>
</dbReference>
<evidence type="ECO:0000256" key="10">
    <source>
        <dbReference type="ARBA" id="ARBA00022723"/>
    </source>
</evidence>
<comment type="similarity">
    <text evidence="4 19">Belongs to the heme-copper respiratory oxidase family.</text>
</comment>
<evidence type="ECO:0000256" key="17">
    <source>
        <dbReference type="ARBA" id="ARBA00023065"/>
    </source>
</evidence>
<evidence type="ECO:0000256" key="12">
    <source>
        <dbReference type="ARBA" id="ARBA00022982"/>
    </source>
</evidence>
<comment type="subcellular location">
    <subcellularLocation>
        <location evidence="2 20">Cell membrane</location>
        <topology evidence="2 20">Multi-pass membrane protein</topology>
    </subcellularLocation>
</comment>
<feature type="transmembrane region" description="Helical" evidence="20">
    <location>
        <begin position="138"/>
        <end position="162"/>
    </location>
</feature>
<dbReference type="UniPathway" id="UPA00705"/>
<keyword evidence="10 20" id="KW-0479">Metal-binding</keyword>
<keyword evidence="6 20" id="KW-1003">Cell membrane</keyword>
<evidence type="ECO:0000256" key="19">
    <source>
        <dbReference type="RuleBase" id="RU000370"/>
    </source>
</evidence>
<feature type="transmembrane region" description="Helical" evidence="20">
    <location>
        <begin position="303"/>
        <end position="329"/>
    </location>
</feature>
<dbReference type="EC" id="1.10.3.-" evidence="20"/>
<keyword evidence="7 19" id="KW-0349">Heme</keyword>
<feature type="transmembrane region" description="Helical" evidence="20">
    <location>
        <begin position="445"/>
        <end position="467"/>
    </location>
</feature>
<feature type="transmembrane region" description="Helical" evidence="20">
    <location>
        <begin position="55"/>
        <end position="76"/>
    </location>
</feature>
<dbReference type="PROSITE" id="PS00077">
    <property type="entry name" value="COX1_CUB"/>
    <property type="match status" value="1"/>
</dbReference>
<sequence>MKWNEFIITGDPLILGAQVSIALVSIGIVVLLTYTKKWKWLFKEWISSVDHKRIGIMYLIAAVLMFFRGGVDALMMRTQLALPGMKFLDAQHYNEVFTTHGTIMILFMAMPFVIGLMNIAVPLQIGARDVAFPFLNNLSFWTFFMGAMLFNLSFVIGGSPAAGWTNYAPLAEEFSQGYGINFYLLGVQIAGIGTLMTGINFFVTIMRMRAKGMTLMKMPMFTWTILITSLIIIFAFPVLTVALALMSFDRLFGTAFFTLANGGLPMMWANLFWVWGHPEVYIVILPAFGVFSEVISTFSKKKLFGYPAMVAAIVVISILSFIVWVHHFFTMGSGALVNSFFSITTMMIAIPTGIKIFNWLFTMYKGQIRFDTPMLWSLAFIPNFVIGGVTGVMLAMAAADYQYHNTYFLVSHFHYVLIAGTVFSCFAGLIYWYPKMFGYKLNEKIGKWFFWIFVIGFNVCFFPQYFLGLDGMPRRLYTYTQGDGWTTLNLISSIGGFLMGVAFLILCWNIVYSFKHSKREVSGDSWDGAGRTLEWATSSAIAPKYNFAILPEWHSIDDFWNKKQEGKSYLDDKNYQPIHMPSNTMLGFVMSVFFFIGAFGLVFYWYWLGLLGGLGVLGCMIYRSFQKDDGYHVSVEEIRATEEHAAHERETGVKEGNPWNL</sequence>
<keyword evidence="11 20" id="KW-0375">Hydrogen ion transport</keyword>
<feature type="transmembrane region" description="Helical" evidence="20">
    <location>
        <begin position="487"/>
        <end position="511"/>
    </location>
</feature>
<dbReference type="InterPro" id="IPR014233">
    <property type="entry name" value="QoxB"/>
</dbReference>
<feature type="transmembrane region" description="Helical" evidence="20">
    <location>
        <begin position="585"/>
        <end position="607"/>
    </location>
</feature>
<evidence type="ECO:0000256" key="7">
    <source>
        <dbReference type="ARBA" id="ARBA00022617"/>
    </source>
</evidence>
<keyword evidence="16 20" id="KW-0186">Copper</keyword>
<evidence type="ECO:0000256" key="6">
    <source>
        <dbReference type="ARBA" id="ARBA00022475"/>
    </source>
</evidence>
<dbReference type="GO" id="GO:0005886">
    <property type="term" value="C:plasma membrane"/>
    <property type="evidence" value="ECO:0007669"/>
    <property type="project" value="UniProtKB-SubCell"/>
</dbReference>
<dbReference type="Pfam" id="PF00115">
    <property type="entry name" value="COX1"/>
    <property type="match status" value="1"/>
</dbReference>
<evidence type="ECO:0000256" key="14">
    <source>
        <dbReference type="ARBA" id="ARBA00023002"/>
    </source>
</evidence>
<evidence type="ECO:0000256" key="16">
    <source>
        <dbReference type="ARBA" id="ARBA00023008"/>
    </source>
</evidence>
<comment type="function">
    <text evidence="20">Catalyzes quinol oxidation with the concomitant reduction of oxygen to water.</text>
</comment>
<feature type="transmembrane region" description="Helical" evidence="20">
    <location>
        <begin position="182"/>
        <end position="203"/>
    </location>
</feature>
<evidence type="ECO:0000313" key="23">
    <source>
        <dbReference type="Proteomes" id="UP000257055"/>
    </source>
</evidence>
<comment type="cofactor">
    <cofactor evidence="20">
        <name>ferriheme a</name>
        <dbReference type="ChEBI" id="CHEBI:60532"/>
    </cofactor>
    <text evidence="20">Heme A3.</text>
</comment>
<comment type="cofactor">
    <cofactor evidence="20">
        <name>Cu cation</name>
        <dbReference type="ChEBI" id="CHEBI:23378"/>
    </cofactor>
    <text evidence="20">Binds a copper B center.</text>
</comment>
<evidence type="ECO:0000313" key="22">
    <source>
        <dbReference type="EMBL" id="RDX01313.1"/>
    </source>
</evidence>
<keyword evidence="15 20" id="KW-0408">Iron</keyword>
<evidence type="ECO:0000256" key="18">
    <source>
        <dbReference type="ARBA" id="ARBA00023136"/>
    </source>
</evidence>
<dbReference type="NCBIfam" id="TIGR02882">
    <property type="entry name" value="QoxB"/>
    <property type="match status" value="1"/>
</dbReference>
<keyword evidence="12 19" id="KW-0249">Electron transport</keyword>
<dbReference type="GO" id="GO:0015990">
    <property type="term" value="P:electron transport coupled proton transport"/>
    <property type="evidence" value="ECO:0007669"/>
    <property type="project" value="TreeGrafter"/>
</dbReference>
<keyword evidence="13 20" id="KW-1133">Transmembrane helix</keyword>
<keyword evidence="23" id="KW-1185">Reference proteome</keyword>
<dbReference type="InterPro" id="IPR023616">
    <property type="entry name" value="Cyt_c_oxase-like_su1_dom"/>
</dbReference>
<keyword evidence="18 20" id="KW-0472">Membrane</keyword>
<feature type="transmembrane region" description="Helical" evidence="20">
    <location>
        <begin position="413"/>
        <end position="433"/>
    </location>
</feature>
<keyword evidence="17 20" id="KW-0406">Ion transport</keyword>
<accession>A0A3D8TRG1</accession>
<evidence type="ECO:0000256" key="20">
    <source>
        <dbReference type="RuleBase" id="RU367144"/>
    </source>
</evidence>
<protein>
    <recommendedName>
        <fullName evidence="20">Quinol oxidase subunit 1</fullName>
        <ecNumber evidence="20">1.10.3.-</ecNumber>
    </recommendedName>
</protein>
<dbReference type="GO" id="GO:0098803">
    <property type="term" value="C:respiratory chain complex"/>
    <property type="evidence" value="ECO:0007669"/>
    <property type="project" value="UniProtKB-UniRule"/>
</dbReference>
<evidence type="ECO:0000259" key="21">
    <source>
        <dbReference type="PROSITE" id="PS50855"/>
    </source>
</evidence>
<feature type="transmembrane region" description="Helical" evidence="20">
    <location>
        <begin position="12"/>
        <end position="34"/>
    </location>
</feature>
<dbReference type="InterPro" id="IPR036927">
    <property type="entry name" value="Cyt_c_oxase-like_su1_sf"/>
</dbReference>
<dbReference type="RefSeq" id="WP_115753573.1">
    <property type="nucleotide sequence ID" value="NZ_LARY01000002.1"/>
</dbReference>
<dbReference type="PANTHER" id="PTHR10422">
    <property type="entry name" value="CYTOCHROME C OXIDASE SUBUNIT 1"/>
    <property type="match status" value="1"/>
</dbReference>
<evidence type="ECO:0000256" key="13">
    <source>
        <dbReference type="ARBA" id="ARBA00022989"/>
    </source>
</evidence>
<gene>
    <name evidence="22" type="ORF">UR08_10365</name>
</gene>
<keyword evidence="5 19" id="KW-0813">Transport</keyword>
<evidence type="ECO:0000256" key="11">
    <source>
        <dbReference type="ARBA" id="ARBA00022781"/>
    </source>
</evidence>
<dbReference type="Proteomes" id="UP000257055">
    <property type="component" value="Unassembled WGS sequence"/>
</dbReference>
<organism evidence="22 23">
    <name type="scientific">Listeria kieliensis</name>
    <dbReference type="NCBI Taxonomy" id="1621700"/>
    <lineage>
        <taxon>Bacteria</taxon>
        <taxon>Bacillati</taxon>
        <taxon>Bacillota</taxon>
        <taxon>Bacilli</taxon>
        <taxon>Bacillales</taxon>
        <taxon>Listeriaceae</taxon>
        <taxon>Listeria</taxon>
    </lineage>
</organism>
<keyword evidence="9 19" id="KW-0812">Transmembrane</keyword>
<feature type="transmembrane region" description="Helical" evidence="20">
    <location>
        <begin position="268"/>
        <end position="291"/>
    </location>
</feature>
<evidence type="ECO:0000256" key="9">
    <source>
        <dbReference type="ARBA" id="ARBA00022692"/>
    </source>
</evidence>
<dbReference type="SUPFAM" id="SSF81442">
    <property type="entry name" value="Cytochrome c oxidase subunit I-like"/>
    <property type="match status" value="1"/>
</dbReference>
<dbReference type="InterPro" id="IPR000883">
    <property type="entry name" value="Cyt_C_Oxase_1"/>
</dbReference>
<keyword evidence="8 19" id="KW-0679">Respiratory chain</keyword>
<reference evidence="23" key="1">
    <citation type="submission" date="2015-04" db="EMBL/GenBank/DDBJ databases">
        <authorList>
            <person name="Schardt J."/>
            <person name="Mueller-Herbst S."/>
            <person name="Scherer S."/>
            <person name="Huptas C."/>
        </authorList>
    </citation>
    <scope>NUCLEOTIDE SEQUENCE [LARGE SCALE GENOMIC DNA]</scope>
    <source>
        <strain evidence="23">Kiel-L1</strain>
    </source>
</reference>